<evidence type="ECO:0000256" key="3">
    <source>
        <dbReference type="ARBA" id="ARBA00022553"/>
    </source>
</evidence>
<dbReference type="InterPro" id="IPR036890">
    <property type="entry name" value="HATPase_C_sf"/>
</dbReference>
<dbReference type="Pfam" id="PF13424">
    <property type="entry name" value="TPR_12"/>
    <property type="match status" value="1"/>
</dbReference>
<keyword evidence="11" id="KW-0472">Membrane</keyword>
<dbReference type="InterPro" id="IPR036097">
    <property type="entry name" value="HisK_dim/P_sf"/>
</dbReference>
<dbReference type="Gene3D" id="3.30.565.10">
    <property type="entry name" value="Histidine kinase-like ATPase, C-terminal domain"/>
    <property type="match status" value="1"/>
</dbReference>
<dbReference type="EC" id="2.7.13.3" evidence="2"/>
<feature type="domain" description="Histidine kinase" evidence="12">
    <location>
        <begin position="462"/>
        <end position="677"/>
    </location>
</feature>
<keyword evidence="14" id="KW-1185">Reference proteome</keyword>
<dbReference type="InterPro" id="IPR004358">
    <property type="entry name" value="Sig_transdc_His_kin-like_C"/>
</dbReference>
<dbReference type="Gene3D" id="1.10.287.130">
    <property type="match status" value="1"/>
</dbReference>
<evidence type="ECO:0000256" key="7">
    <source>
        <dbReference type="ARBA" id="ARBA00022840"/>
    </source>
</evidence>
<dbReference type="EMBL" id="FONY01000026">
    <property type="protein sequence ID" value="SFF32758.1"/>
    <property type="molecule type" value="Genomic_DNA"/>
</dbReference>
<gene>
    <name evidence="13" type="ORF">SAMN04488541_102616</name>
</gene>
<dbReference type="SMART" id="SM00028">
    <property type="entry name" value="TPR"/>
    <property type="match status" value="5"/>
</dbReference>
<dbReference type="PRINTS" id="PR00344">
    <property type="entry name" value="BCTRLSENSOR"/>
</dbReference>
<keyword evidence="10" id="KW-0175">Coiled coil</keyword>
<dbReference type="AlphaFoldDB" id="A0A1I2HT17"/>
<dbReference type="Pfam" id="PF13374">
    <property type="entry name" value="TPR_10"/>
    <property type="match status" value="1"/>
</dbReference>
<dbReference type="GO" id="GO:0005524">
    <property type="term" value="F:ATP binding"/>
    <property type="evidence" value="ECO:0007669"/>
    <property type="project" value="UniProtKB-KW"/>
</dbReference>
<evidence type="ECO:0000256" key="11">
    <source>
        <dbReference type="SAM" id="Phobius"/>
    </source>
</evidence>
<feature type="repeat" description="TPR" evidence="9">
    <location>
        <begin position="166"/>
        <end position="199"/>
    </location>
</feature>
<dbReference type="InterPro" id="IPR005467">
    <property type="entry name" value="His_kinase_dom"/>
</dbReference>
<keyword evidence="7" id="KW-0067">ATP-binding</keyword>
<evidence type="ECO:0000256" key="2">
    <source>
        <dbReference type="ARBA" id="ARBA00012438"/>
    </source>
</evidence>
<feature type="coiled-coil region" evidence="10">
    <location>
        <begin position="386"/>
        <end position="437"/>
    </location>
</feature>
<feature type="transmembrane region" description="Helical" evidence="11">
    <location>
        <begin position="356"/>
        <end position="376"/>
    </location>
</feature>
<keyword evidence="5" id="KW-0547">Nucleotide-binding</keyword>
<feature type="coiled-coil region" evidence="10">
    <location>
        <begin position="321"/>
        <end position="355"/>
    </location>
</feature>
<dbReference type="InterPro" id="IPR050351">
    <property type="entry name" value="BphY/WalK/GraS-like"/>
</dbReference>
<name>A0A1I2HT17_9BACT</name>
<dbReference type="Pfam" id="PF13181">
    <property type="entry name" value="TPR_8"/>
    <property type="match status" value="1"/>
</dbReference>
<dbReference type="InterPro" id="IPR003661">
    <property type="entry name" value="HisK_dim/P_dom"/>
</dbReference>
<evidence type="ECO:0000256" key="4">
    <source>
        <dbReference type="ARBA" id="ARBA00022679"/>
    </source>
</evidence>
<dbReference type="GO" id="GO:0030295">
    <property type="term" value="F:protein kinase activator activity"/>
    <property type="evidence" value="ECO:0007669"/>
    <property type="project" value="TreeGrafter"/>
</dbReference>
<dbReference type="InterPro" id="IPR019734">
    <property type="entry name" value="TPR_rpt"/>
</dbReference>
<dbReference type="SMART" id="SM00387">
    <property type="entry name" value="HATPase_c"/>
    <property type="match status" value="1"/>
</dbReference>
<dbReference type="SUPFAM" id="SSF55874">
    <property type="entry name" value="ATPase domain of HSP90 chaperone/DNA topoisomerase II/histidine kinase"/>
    <property type="match status" value="1"/>
</dbReference>
<dbReference type="GO" id="GO:0000155">
    <property type="term" value="F:phosphorelay sensor kinase activity"/>
    <property type="evidence" value="ECO:0007669"/>
    <property type="project" value="InterPro"/>
</dbReference>
<evidence type="ECO:0000259" key="12">
    <source>
        <dbReference type="PROSITE" id="PS50109"/>
    </source>
</evidence>
<keyword evidence="11" id="KW-1133">Transmembrane helix</keyword>
<dbReference type="SUPFAM" id="SSF48452">
    <property type="entry name" value="TPR-like"/>
    <property type="match status" value="2"/>
</dbReference>
<dbReference type="STRING" id="1003.SAMN04488541_102616"/>
<evidence type="ECO:0000256" key="10">
    <source>
        <dbReference type="SAM" id="Coils"/>
    </source>
</evidence>
<dbReference type="InterPro" id="IPR003594">
    <property type="entry name" value="HATPase_dom"/>
</dbReference>
<dbReference type="Pfam" id="PF02518">
    <property type="entry name" value="HATPase_c"/>
    <property type="match status" value="1"/>
</dbReference>
<evidence type="ECO:0000256" key="1">
    <source>
        <dbReference type="ARBA" id="ARBA00000085"/>
    </source>
</evidence>
<dbReference type="InterPro" id="IPR011990">
    <property type="entry name" value="TPR-like_helical_dom_sf"/>
</dbReference>
<dbReference type="PROSITE" id="PS50005">
    <property type="entry name" value="TPR"/>
    <property type="match status" value="2"/>
</dbReference>
<dbReference type="CDD" id="cd00082">
    <property type="entry name" value="HisKA"/>
    <property type="match status" value="1"/>
</dbReference>
<protein>
    <recommendedName>
        <fullName evidence="2">histidine kinase</fullName>
        <ecNumber evidence="2">2.7.13.3</ecNumber>
    </recommendedName>
</protein>
<dbReference type="PANTHER" id="PTHR42878">
    <property type="entry name" value="TWO-COMPONENT HISTIDINE KINASE"/>
    <property type="match status" value="1"/>
</dbReference>
<evidence type="ECO:0000256" key="9">
    <source>
        <dbReference type="PROSITE-ProRule" id="PRU00339"/>
    </source>
</evidence>
<keyword evidence="11" id="KW-0812">Transmembrane</keyword>
<evidence type="ECO:0000313" key="14">
    <source>
        <dbReference type="Proteomes" id="UP000199513"/>
    </source>
</evidence>
<dbReference type="PROSITE" id="PS50109">
    <property type="entry name" value="HIS_KIN"/>
    <property type="match status" value="1"/>
</dbReference>
<keyword evidence="6" id="KW-0418">Kinase</keyword>
<dbReference type="Proteomes" id="UP000199513">
    <property type="component" value="Unassembled WGS sequence"/>
</dbReference>
<comment type="catalytic activity">
    <reaction evidence="1">
        <text>ATP + protein L-histidine = ADP + protein N-phospho-L-histidine.</text>
        <dbReference type="EC" id="2.7.13.3"/>
    </reaction>
</comment>
<dbReference type="SUPFAM" id="SSF47384">
    <property type="entry name" value="Homodimeric domain of signal transducing histidine kinase"/>
    <property type="match status" value="1"/>
</dbReference>
<reference evidence="13 14" key="1">
    <citation type="submission" date="2016-10" db="EMBL/GenBank/DDBJ databases">
        <authorList>
            <person name="de Groot N.N."/>
        </authorList>
    </citation>
    <scope>NUCLEOTIDE SEQUENCE [LARGE SCALE GENOMIC DNA]</scope>
    <source>
        <strain>GEY</strain>
        <strain evidence="14">DSM 9560</strain>
    </source>
</reference>
<evidence type="ECO:0000256" key="6">
    <source>
        <dbReference type="ARBA" id="ARBA00022777"/>
    </source>
</evidence>
<dbReference type="Gene3D" id="1.25.40.10">
    <property type="entry name" value="Tetratricopeptide repeat domain"/>
    <property type="match status" value="2"/>
</dbReference>
<dbReference type="OrthoDB" id="9767435at2"/>
<keyword evidence="3" id="KW-0597">Phosphoprotein</keyword>
<keyword evidence="4" id="KW-0808">Transferase</keyword>
<organism evidence="13 14">
    <name type="scientific">Thermoflexibacter ruber</name>
    <dbReference type="NCBI Taxonomy" id="1003"/>
    <lineage>
        <taxon>Bacteria</taxon>
        <taxon>Pseudomonadati</taxon>
        <taxon>Bacteroidota</taxon>
        <taxon>Cytophagia</taxon>
        <taxon>Cytophagales</taxon>
        <taxon>Thermoflexibacteraceae</taxon>
        <taxon>Thermoflexibacter</taxon>
    </lineage>
</organism>
<evidence type="ECO:0000256" key="5">
    <source>
        <dbReference type="ARBA" id="ARBA00022741"/>
    </source>
</evidence>
<keyword evidence="9" id="KW-0802">TPR repeat</keyword>
<accession>A0A1I2HT17</accession>
<sequence length="680" mass="78529">MLFAKKFYIFFVIFSIVLTSYCAAQNLALIDSLEKQLNLPIHDTIKGQVLVNLARELYAFDPPRATQYAKQGIEWSRKIKYAWGEAMSINYLGLMAYFRGDNVEATDLHLSALKIAEKEQLQDVIGFTFIRLGTINKDEGNYDKAKEYYTQAIAHLRAINHALYLSYALNQMGLFLNIQGKYEEALAHFQEALAISKGIKDERHIAVCLYYIAEVYLKKGDDDTALSYYKESFQFNKKINNLLLYASTMNNIAKIYLNKNQIEEAIIHSRVALKKAQQVNLKHEIEGAYHNLYLAYLKKNLTDSTLKYQTLWIAVKDSIFNEQKNRQIIQLQNTYAQEKQRIEIEKQKVELATRNIIIYALGSIFILLSLMAFILYRNNLIKHRNNLRLQKQKEEILQQKRHIEEQNANLQLLNEEITQQKEEIESLNNHLEDLIEHRTLELKKAVDELSKQNQDLQQFSYIVSHNLRSPVARILGLVNILDYKQIKDEYNQQVLSHLSDVSNSLDTIIKDLTQVIAIRNSLDKTKETVNLEEITHLVLHHLSNEIESTDACLKINFLQAKEILFIKAYAQSIIYNLISNAIKYRSHKRKPLIEICTYVSDPYIILAVKDNGIGIDLKNVGTYKIFGLYQRIATHIEGKGIGLYLTKTQVETLGGKIEVESEPDKGSTFRVFFPSAIQNN</sequence>
<proteinExistence type="predicted"/>
<dbReference type="PANTHER" id="PTHR42878:SF7">
    <property type="entry name" value="SENSOR HISTIDINE KINASE GLRK"/>
    <property type="match status" value="1"/>
</dbReference>
<keyword evidence="8" id="KW-0902">Two-component regulatory system</keyword>
<dbReference type="GO" id="GO:0000156">
    <property type="term" value="F:phosphorelay response regulator activity"/>
    <property type="evidence" value="ECO:0007669"/>
    <property type="project" value="TreeGrafter"/>
</dbReference>
<dbReference type="GO" id="GO:0007234">
    <property type="term" value="P:osmosensory signaling via phosphorelay pathway"/>
    <property type="evidence" value="ECO:0007669"/>
    <property type="project" value="TreeGrafter"/>
</dbReference>
<evidence type="ECO:0000256" key="8">
    <source>
        <dbReference type="ARBA" id="ARBA00023012"/>
    </source>
</evidence>
<feature type="repeat" description="TPR" evidence="9">
    <location>
        <begin position="206"/>
        <end position="239"/>
    </location>
</feature>
<evidence type="ECO:0000313" key="13">
    <source>
        <dbReference type="EMBL" id="SFF32758.1"/>
    </source>
</evidence>